<reference evidence="15 16" key="1">
    <citation type="submission" date="2018-05" db="EMBL/GenBank/DDBJ databases">
        <title>Leucothrix arctica sp. nov., isolated from Arctic seawater.</title>
        <authorList>
            <person name="Choi A."/>
            <person name="Baek K."/>
        </authorList>
    </citation>
    <scope>NUCLEOTIDE SEQUENCE [LARGE SCALE GENOMIC DNA]</scope>
    <source>
        <strain evidence="15 16">IMCC9719</strain>
    </source>
</reference>
<gene>
    <name evidence="15" type="ORF">DKT75_16240</name>
</gene>
<sequence length="156" mass="17868">MPALEIGQVVPDFTAPATSETTFTLSDYRGVSNVIIYFYPKDSTPGCTTEGQNFRDMKEELASNDTIVFGVSKDTMRRHENFKAKQEFNFELISDESEEVCNLFNVIQLKKLYGKEYMGIVRSTFLIDKEGVLREHWDKVRVKGHTDRVLESVKAL</sequence>
<evidence type="ECO:0000256" key="11">
    <source>
        <dbReference type="ARBA" id="ARBA00042639"/>
    </source>
</evidence>
<dbReference type="EC" id="1.11.1.24" evidence="3"/>
<dbReference type="PROSITE" id="PS51352">
    <property type="entry name" value="THIOREDOXIN_2"/>
    <property type="match status" value="1"/>
</dbReference>
<keyword evidence="4" id="KW-0575">Peroxidase</keyword>
<comment type="subunit">
    <text evidence="2">Monomer.</text>
</comment>
<evidence type="ECO:0000313" key="15">
    <source>
        <dbReference type="EMBL" id="PWQ94088.1"/>
    </source>
</evidence>
<comment type="function">
    <text evidence="1">Thiol-specific peroxidase that catalyzes the reduction of hydrogen peroxide and organic hydroperoxides to water and alcohols, respectively. Plays a role in cell protection against oxidative stress by detoxifying peroxides and as sensor of hydrogen peroxide-mediated signaling events.</text>
</comment>
<feature type="active site" description="Cysteine sulfenic acid (-SOH) intermediate; for peroxidase activity" evidence="13">
    <location>
        <position position="47"/>
    </location>
</feature>
<dbReference type="FunFam" id="3.40.30.10:FF:000007">
    <property type="entry name" value="Thioredoxin-dependent thiol peroxidase"/>
    <property type="match status" value="1"/>
</dbReference>
<dbReference type="Gene3D" id="3.40.30.10">
    <property type="entry name" value="Glutaredoxin"/>
    <property type="match status" value="1"/>
</dbReference>
<evidence type="ECO:0000256" key="1">
    <source>
        <dbReference type="ARBA" id="ARBA00003330"/>
    </source>
</evidence>
<comment type="catalytic activity">
    <reaction evidence="12">
        <text>a hydroperoxide + [thioredoxin]-dithiol = an alcohol + [thioredoxin]-disulfide + H2O</text>
        <dbReference type="Rhea" id="RHEA:62620"/>
        <dbReference type="Rhea" id="RHEA-COMP:10698"/>
        <dbReference type="Rhea" id="RHEA-COMP:10700"/>
        <dbReference type="ChEBI" id="CHEBI:15377"/>
        <dbReference type="ChEBI" id="CHEBI:29950"/>
        <dbReference type="ChEBI" id="CHEBI:30879"/>
        <dbReference type="ChEBI" id="CHEBI:35924"/>
        <dbReference type="ChEBI" id="CHEBI:50058"/>
        <dbReference type="EC" id="1.11.1.24"/>
    </reaction>
</comment>
<dbReference type="GO" id="GO:0034599">
    <property type="term" value="P:cellular response to oxidative stress"/>
    <property type="evidence" value="ECO:0007669"/>
    <property type="project" value="TreeGrafter"/>
</dbReference>
<evidence type="ECO:0000256" key="4">
    <source>
        <dbReference type="ARBA" id="ARBA00022559"/>
    </source>
</evidence>
<dbReference type="PANTHER" id="PTHR42801:SF4">
    <property type="entry name" value="AHPC_TSA FAMILY PROTEIN"/>
    <property type="match status" value="1"/>
</dbReference>
<evidence type="ECO:0000313" key="16">
    <source>
        <dbReference type="Proteomes" id="UP000245506"/>
    </source>
</evidence>
<dbReference type="Proteomes" id="UP000245506">
    <property type="component" value="Unassembled WGS sequence"/>
</dbReference>
<accession>A0A317C658</accession>
<evidence type="ECO:0000259" key="14">
    <source>
        <dbReference type="PROSITE" id="PS51352"/>
    </source>
</evidence>
<evidence type="ECO:0000256" key="2">
    <source>
        <dbReference type="ARBA" id="ARBA00011245"/>
    </source>
</evidence>
<dbReference type="InterPro" id="IPR024706">
    <property type="entry name" value="Peroxiredoxin_AhpC-typ"/>
</dbReference>
<evidence type="ECO:0000256" key="7">
    <source>
        <dbReference type="ARBA" id="ARBA00023157"/>
    </source>
</evidence>
<keyword evidence="5" id="KW-0049">Antioxidant</keyword>
<feature type="domain" description="Thioredoxin" evidence="14">
    <location>
        <begin position="4"/>
        <end position="156"/>
    </location>
</feature>
<evidence type="ECO:0000256" key="6">
    <source>
        <dbReference type="ARBA" id="ARBA00023002"/>
    </source>
</evidence>
<keyword evidence="16" id="KW-1185">Reference proteome</keyword>
<keyword evidence="7" id="KW-1015">Disulfide bond</keyword>
<dbReference type="RefSeq" id="WP_109824674.1">
    <property type="nucleotide sequence ID" value="NZ_QGKL01000041.1"/>
</dbReference>
<evidence type="ECO:0000256" key="13">
    <source>
        <dbReference type="PIRSR" id="PIRSR000239-1"/>
    </source>
</evidence>
<dbReference type="SUPFAM" id="SSF52833">
    <property type="entry name" value="Thioredoxin-like"/>
    <property type="match status" value="1"/>
</dbReference>
<organism evidence="15 16">
    <name type="scientific">Leucothrix arctica</name>
    <dbReference type="NCBI Taxonomy" id="1481894"/>
    <lineage>
        <taxon>Bacteria</taxon>
        <taxon>Pseudomonadati</taxon>
        <taxon>Pseudomonadota</taxon>
        <taxon>Gammaproteobacteria</taxon>
        <taxon>Thiotrichales</taxon>
        <taxon>Thiotrichaceae</taxon>
        <taxon>Leucothrix</taxon>
    </lineage>
</organism>
<dbReference type="InterPro" id="IPR013766">
    <property type="entry name" value="Thioredoxin_domain"/>
</dbReference>
<keyword evidence="8" id="KW-0676">Redox-active center</keyword>
<proteinExistence type="inferred from homology"/>
<dbReference type="GO" id="GO:0005737">
    <property type="term" value="C:cytoplasm"/>
    <property type="evidence" value="ECO:0007669"/>
    <property type="project" value="TreeGrafter"/>
</dbReference>
<comment type="similarity">
    <text evidence="10">Belongs to the peroxiredoxin family. BCP/PrxQ subfamily.</text>
</comment>
<dbReference type="InterPro" id="IPR000866">
    <property type="entry name" value="AhpC/TSA"/>
</dbReference>
<dbReference type="GO" id="GO:0008379">
    <property type="term" value="F:thioredoxin peroxidase activity"/>
    <property type="evidence" value="ECO:0007669"/>
    <property type="project" value="TreeGrafter"/>
</dbReference>
<dbReference type="CDD" id="cd03017">
    <property type="entry name" value="PRX_BCP"/>
    <property type="match status" value="1"/>
</dbReference>
<keyword evidence="6" id="KW-0560">Oxidoreductase</keyword>
<dbReference type="PANTHER" id="PTHR42801">
    <property type="entry name" value="THIOREDOXIN-DEPENDENT PEROXIDE REDUCTASE"/>
    <property type="match status" value="1"/>
</dbReference>
<dbReference type="GO" id="GO:0045454">
    <property type="term" value="P:cell redox homeostasis"/>
    <property type="evidence" value="ECO:0007669"/>
    <property type="project" value="TreeGrafter"/>
</dbReference>
<dbReference type="InterPro" id="IPR036249">
    <property type="entry name" value="Thioredoxin-like_sf"/>
</dbReference>
<dbReference type="InterPro" id="IPR050924">
    <property type="entry name" value="Peroxiredoxin_BCP/PrxQ"/>
</dbReference>
<evidence type="ECO:0000256" key="12">
    <source>
        <dbReference type="ARBA" id="ARBA00049091"/>
    </source>
</evidence>
<comment type="caution">
    <text evidence="15">The sequence shown here is derived from an EMBL/GenBank/DDBJ whole genome shotgun (WGS) entry which is preliminary data.</text>
</comment>
<dbReference type="OrthoDB" id="9812811at2"/>
<dbReference type="EMBL" id="QGKL01000041">
    <property type="protein sequence ID" value="PWQ94088.1"/>
    <property type="molecule type" value="Genomic_DNA"/>
</dbReference>
<dbReference type="AlphaFoldDB" id="A0A317C658"/>
<evidence type="ECO:0000256" key="9">
    <source>
        <dbReference type="ARBA" id="ARBA00032824"/>
    </source>
</evidence>
<evidence type="ECO:0000256" key="3">
    <source>
        <dbReference type="ARBA" id="ARBA00013017"/>
    </source>
</evidence>
<protein>
    <recommendedName>
        <fullName evidence="3">thioredoxin-dependent peroxiredoxin</fullName>
        <ecNumber evidence="3">1.11.1.24</ecNumber>
    </recommendedName>
    <alternativeName>
        <fullName evidence="9">Thioredoxin peroxidase</fullName>
    </alternativeName>
    <alternativeName>
        <fullName evidence="11">Thioredoxin-dependent peroxiredoxin Bcp</fullName>
    </alternativeName>
</protein>
<evidence type="ECO:0000256" key="10">
    <source>
        <dbReference type="ARBA" id="ARBA00038489"/>
    </source>
</evidence>
<evidence type="ECO:0000256" key="8">
    <source>
        <dbReference type="ARBA" id="ARBA00023284"/>
    </source>
</evidence>
<dbReference type="PIRSF" id="PIRSF000239">
    <property type="entry name" value="AHPC"/>
    <property type="match status" value="1"/>
</dbReference>
<name>A0A317C658_9GAMM</name>
<dbReference type="Pfam" id="PF00578">
    <property type="entry name" value="AhpC-TSA"/>
    <property type="match status" value="1"/>
</dbReference>
<evidence type="ECO:0000256" key="5">
    <source>
        <dbReference type="ARBA" id="ARBA00022862"/>
    </source>
</evidence>